<reference evidence="2" key="1">
    <citation type="journal article" date="2020" name="Stud. Mycol.">
        <title>101 Dothideomycetes genomes: a test case for predicting lifestyles and emergence of pathogens.</title>
        <authorList>
            <person name="Haridas S."/>
            <person name="Albert R."/>
            <person name="Binder M."/>
            <person name="Bloem J."/>
            <person name="Labutti K."/>
            <person name="Salamov A."/>
            <person name="Andreopoulos B."/>
            <person name="Baker S."/>
            <person name="Barry K."/>
            <person name="Bills G."/>
            <person name="Bluhm B."/>
            <person name="Cannon C."/>
            <person name="Castanera R."/>
            <person name="Culley D."/>
            <person name="Daum C."/>
            <person name="Ezra D."/>
            <person name="Gonzalez J."/>
            <person name="Henrissat B."/>
            <person name="Kuo A."/>
            <person name="Liang C."/>
            <person name="Lipzen A."/>
            <person name="Lutzoni F."/>
            <person name="Magnuson J."/>
            <person name="Mondo S."/>
            <person name="Nolan M."/>
            <person name="Ohm R."/>
            <person name="Pangilinan J."/>
            <person name="Park H.-J."/>
            <person name="Ramirez L."/>
            <person name="Alfaro M."/>
            <person name="Sun H."/>
            <person name="Tritt A."/>
            <person name="Yoshinaga Y."/>
            <person name="Zwiers L.-H."/>
            <person name="Turgeon B."/>
            <person name="Goodwin S."/>
            <person name="Spatafora J."/>
            <person name="Crous P."/>
            <person name="Grigoriev I."/>
        </authorList>
    </citation>
    <scope>NUCLEOTIDE SEQUENCE</scope>
    <source>
        <strain evidence="2">CBS 113389</strain>
    </source>
</reference>
<keyword evidence="3" id="KW-1185">Reference proteome</keyword>
<organism evidence="2 3">
    <name type="scientific">Neohortaea acidophila</name>
    <dbReference type="NCBI Taxonomy" id="245834"/>
    <lineage>
        <taxon>Eukaryota</taxon>
        <taxon>Fungi</taxon>
        <taxon>Dikarya</taxon>
        <taxon>Ascomycota</taxon>
        <taxon>Pezizomycotina</taxon>
        <taxon>Dothideomycetes</taxon>
        <taxon>Dothideomycetidae</taxon>
        <taxon>Mycosphaerellales</taxon>
        <taxon>Teratosphaeriaceae</taxon>
        <taxon>Neohortaea</taxon>
    </lineage>
</organism>
<evidence type="ECO:0000256" key="1">
    <source>
        <dbReference type="SAM" id="MobiDB-lite"/>
    </source>
</evidence>
<dbReference type="AlphaFoldDB" id="A0A6A6Q240"/>
<name>A0A6A6Q240_9PEZI</name>
<dbReference type="RefSeq" id="XP_033592660.1">
    <property type="nucleotide sequence ID" value="XM_033738635.1"/>
</dbReference>
<protein>
    <submittedName>
        <fullName evidence="2">Uncharacterized protein</fullName>
    </submittedName>
</protein>
<dbReference type="Proteomes" id="UP000799767">
    <property type="component" value="Unassembled WGS sequence"/>
</dbReference>
<accession>A0A6A6Q240</accession>
<evidence type="ECO:0000313" key="2">
    <source>
        <dbReference type="EMBL" id="KAF2486091.1"/>
    </source>
</evidence>
<sequence length="334" mass="37740">MRMLCVCTRSRSEGRESFLFRAHRSVRVASTHSGATGTLARRPRIERRGRGRIGKGHAIRVAWPFPLRNPRGYGPVNEPTPPARPLKRARTCPGGRLRAVQWRPEEFSYTCAWPDAVLLSSHRALNVLISYDVSTRRPRHGHVVVPNIPPEAALMNGTVWRRKWKLRHGGVRSLGGKRELSADHLSVFLRDIKILLIMCSYAIRRASCLLTLSLRELLRRWPRSSHSVKQNHIQFNGHSRHLGLCRRSFTQRAAEEAECCKSLQGHQALRPGCPPNAGPRAGAALRENSNSPDWPRAARSPTTRTTLYIVHSPRLSCIGLLRQHKTQYTSSINT</sequence>
<gene>
    <name evidence="2" type="ORF">BDY17DRAFT_70778</name>
</gene>
<proteinExistence type="predicted"/>
<dbReference type="GeneID" id="54479637"/>
<dbReference type="EMBL" id="MU001632">
    <property type="protein sequence ID" value="KAF2486091.1"/>
    <property type="molecule type" value="Genomic_DNA"/>
</dbReference>
<feature type="region of interest" description="Disordered" evidence="1">
    <location>
        <begin position="271"/>
        <end position="299"/>
    </location>
</feature>
<evidence type="ECO:0000313" key="3">
    <source>
        <dbReference type="Proteomes" id="UP000799767"/>
    </source>
</evidence>